<dbReference type="PANTHER" id="PTHR35368:SF1">
    <property type="entry name" value="HYDROPEROXIDE REDUCTASE"/>
    <property type="match status" value="1"/>
</dbReference>
<dbReference type="InterPro" id="IPR052924">
    <property type="entry name" value="OsmC/Ohr_hydroprdx_reductase"/>
</dbReference>
<dbReference type="Pfam" id="PF02566">
    <property type="entry name" value="OsmC"/>
    <property type="match status" value="1"/>
</dbReference>
<dbReference type="InterPro" id="IPR036102">
    <property type="entry name" value="OsmC/Ohrsf"/>
</dbReference>
<dbReference type="Proteomes" id="UP000550729">
    <property type="component" value="Unassembled WGS sequence"/>
</dbReference>
<dbReference type="EMBL" id="JABBNB010000009">
    <property type="protein sequence ID" value="NMO01706.1"/>
    <property type="molecule type" value="Genomic_DNA"/>
</dbReference>
<reference evidence="1 2" key="1">
    <citation type="submission" date="2020-04" db="EMBL/GenBank/DDBJ databases">
        <title>Gordonia sp. nov. TBRC 11910.</title>
        <authorList>
            <person name="Suriyachadkun C."/>
        </authorList>
    </citation>
    <scope>NUCLEOTIDE SEQUENCE [LARGE SCALE GENOMIC DNA]</scope>
    <source>
        <strain evidence="1 2">TBRC 11910</strain>
    </source>
</reference>
<name>A0A848KSP9_9ACTN</name>
<dbReference type="AlphaFoldDB" id="A0A848KSP9"/>
<dbReference type="InterPro" id="IPR003718">
    <property type="entry name" value="OsmC/Ohr_fam"/>
</dbReference>
<dbReference type="SUPFAM" id="SSF82784">
    <property type="entry name" value="OsmC-like"/>
    <property type="match status" value="1"/>
</dbReference>
<dbReference type="PANTHER" id="PTHR35368">
    <property type="entry name" value="HYDROPEROXIDE REDUCTASE"/>
    <property type="match status" value="1"/>
</dbReference>
<dbReference type="InterPro" id="IPR015946">
    <property type="entry name" value="KH_dom-like_a/b"/>
</dbReference>
<comment type="caution">
    <text evidence="1">The sequence shown here is derived from an EMBL/GenBank/DDBJ whole genome shotgun (WGS) entry which is preliminary data.</text>
</comment>
<proteinExistence type="predicted"/>
<keyword evidence="2" id="KW-1185">Reference proteome</keyword>
<sequence>MRSTMTAATQTLRNGVDTAALAQTIGAVKDNPDLAKVTFAVDSQWLTGCHQRAHTGRLRQNGVEVPSGHAGYVLDSDEPVALLGSDRAASPGEYVLQALAGCYAVSFATHAAKRGIELDSLRLELEVDFDLQGFLEVDDTVRPGAQEIRVVVHATSSNADDAQLRHLTDVVQRRSPIRDTLASPVRVVTTLAG</sequence>
<accession>A0A848KSP9</accession>
<evidence type="ECO:0000313" key="1">
    <source>
        <dbReference type="EMBL" id="NMO01706.1"/>
    </source>
</evidence>
<evidence type="ECO:0000313" key="2">
    <source>
        <dbReference type="Proteomes" id="UP000550729"/>
    </source>
</evidence>
<dbReference type="Gene3D" id="3.30.300.20">
    <property type="match status" value="1"/>
</dbReference>
<protein>
    <submittedName>
        <fullName evidence="1">OsmC family protein</fullName>
    </submittedName>
</protein>
<organism evidence="1 2">
    <name type="scientific">Gordonia asplenii</name>
    <dbReference type="NCBI Taxonomy" id="2725283"/>
    <lineage>
        <taxon>Bacteria</taxon>
        <taxon>Bacillati</taxon>
        <taxon>Actinomycetota</taxon>
        <taxon>Actinomycetes</taxon>
        <taxon>Mycobacteriales</taxon>
        <taxon>Gordoniaceae</taxon>
        <taxon>Gordonia</taxon>
    </lineage>
</organism>
<gene>
    <name evidence="1" type="ORF">HH308_10820</name>
</gene>